<dbReference type="PANTHER" id="PTHR31097">
    <property type="entry name" value="SI:DKEY-276J7.1"/>
    <property type="match status" value="1"/>
</dbReference>
<dbReference type="Proteomes" id="UP001186944">
    <property type="component" value="Unassembled WGS sequence"/>
</dbReference>
<evidence type="ECO:0000313" key="2">
    <source>
        <dbReference type="EMBL" id="KAK3083152.1"/>
    </source>
</evidence>
<reference evidence="2" key="1">
    <citation type="submission" date="2019-08" db="EMBL/GenBank/DDBJ databases">
        <title>The improved chromosome-level genome for the pearl oyster Pinctada fucata martensii using PacBio sequencing and Hi-C.</title>
        <authorList>
            <person name="Zheng Z."/>
        </authorList>
    </citation>
    <scope>NUCLEOTIDE SEQUENCE</scope>
    <source>
        <strain evidence="2">ZZ-2019</strain>
        <tissue evidence="2">Adductor muscle</tissue>
    </source>
</reference>
<comment type="caution">
    <text evidence="2">The sequence shown here is derived from an EMBL/GenBank/DDBJ whole genome shotgun (WGS) entry which is preliminary data.</text>
</comment>
<dbReference type="Pfam" id="PF17662">
    <property type="entry name" value="DUF5524"/>
    <property type="match status" value="1"/>
</dbReference>
<dbReference type="AlphaFoldDB" id="A0AA88XUF2"/>
<name>A0AA88XUF2_PINIB</name>
<dbReference type="InterPro" id="IPR040247">
    <property type="entry name" value="DUF5524"/>
</dbReference>
<keyword evidence="3" id="KW-1185">Reference proteome</keyword>
<gene>
    <name evidence="2" type="ORF">FSP39_015185</name>
</gene>
<feature type="region of interest" description="Disordered" evidence="1">
    <location>
        <begin position="261"/>
        <end position="347"/>
    </location>
</feature>
<feature type="compositionally biased region" description="Basic and acidic residues" evidence="1">
    <location>
        <begin position="290"/>
        <end position="322"/>
    </location>
</feature>
<sequence length="347" mass="40418">MATSRKINECGWFYHAPAKRQSKEPIPVPVTSQIPGLNYELPYEEEPQKLLFKDTDTKYVRLAKQGGRQNLLQHKENPDYRQKPIVNYPRSEWFYLEDNALEDAQSKEKESPYQFMVPEYMVHDTFKPDDSGVYERPRRAPFSFDNKSAYERDGVNPTDKTVRLPEVIKPGYGVRSGKPIKTLKKPPLRAERARPLATAKEAQMDQERPKLKYLPLPESSDGTDRPKMTKLLSYTYDQEWHDNVRTWQYKQDRLRDKHRSMVAAQGPQDKEPLVSEYNTSFGKPKSSPYKPDRARRVVDPKTRSANSTHRETDKTVEKEPFKMSRFKNIPSKVDAEMPKAMQPIAAH</sequence>
<evidence type="ECO:0000256" key="1">
    <source>
        <dbReference type="SAM" id="MobiDB-lite"/>
    </source>
</evidence>
<proteinExistence type="predicted"/>
<accession>A0AA88XUF2</accession>
<protein>
    <submittedName>
        <fullName evidence="2">Uncharacterized protein</fullName>
    </submittedName>
</protein>
<dbReference type="PANTHER" id="PTHR31097:SF2">
    <property type="entry name" value="CHROMOSOME 7 OPEN READING FRAME 57"/>
    <property type="match status" value="1"/>
</dbReference>
<evidence type="ECO:0000313" key="3">
    <source>
        <dbReference type="Proteomes" id="UP001186944"/>
    </source>
</evidence>
<dbReference type="EMBL" id="VSWD01000014">
    <property type="protein sequence ID" value="KAK3083152.1"/>
    <property type="molecule type" value="Genomic_DNA"/>
</dbReference>
<organism evidence="2 3">
    <name type="scientific">Pinctada imbricata</name>
    <name type="common">Atlantic pearl-oyster</name>
    <name type="synonym">Pinctada martensii</name>
    <dbReference type="NCBI Taxonomy" id="66713"/>
    <lineage>
        <taxon>Eukaryota</taxon>
        <taxon>Metazoa</taxon>
        <taxon>Spiralia</taxon>
        <taxon>Lophotrochozoa</taxon>
        <taxon>Mollusca</taxon>
        <taxon>Bivalvia</taxon>
        <taxon>Autobranchia</taxon>
        <taxon>Pteriomorphia</taxon>
        <taxon>Pterioida</taxon>
        <taxon>Pterioidea</taxon>
        <taxon>Pteriidae</taxon>
        <taxon>Pinctada</taxon>
    </lineage>
</organism>